<evidence type="ECO:0000256" key="5">
    <source>
        <dbReference type="ARBA" id="ARBA00022837"/>
    </source>
</evidence>
<dbReference type="InterPro" id="IPR016024">
    <property type="entry name" value="ARM-type_fold"/>
</dbReference>
<feature type="chain" id="PRO_5020383184" evidence="7">
    <location>
        <begin position="20"/>
        <end position="632"/>
    </location>
</feature>
<evidence type="ECO:0000256" key="3">
    <source>
        <dbReference type="ARBA" id="ARBA00022737"/>
    </source>
</evidence>
<feature type="region of interest" description="Disordered" evidence="6">
    <location>
        <begin position="611"/>
        <end position="632"/>
    </location>
</feature>
<dbReference type="PANTHER" id="PTHR42693:SF53">
    <property type="entry name" value="ENDO-4-O-SULFATASE"/>
    <property type="match status" value="1"/>
</dbReference>
<keyword evidence="2" id="KW-0479">Metal-binding</keyword>
<feature type="domain" description="Sulfatase N-terminal" evidence="8">
    <location>
        <begin position="23"/>
        <end position="293"/>
    </location>
</feature>
<dbReference type="EMBL" id="SOCA01000001">
    <property type="protein sequence ID" value="TDU80930.1"/>
    <property type="molecule type" value="Genomic_DNA"/>
</dbReference>
<comment type="similarity">
    <text evidence="1">Belongs to the sulfatase family.</text>
</comment>
<dbReference type="InterPro" id="IPR024607">
    <property type="entry name" value="Sulfatase_CS"/>
</dbReference>
<evidence type="ECO:0000256" key="6">
    <source>
        <dbReference type="SAM" id="MobiDB-lite"/>
    </source>
</evidence>
<gene>
    <name evidence="9" type="ORF">EI77_00232</name>
</gene>
<proteinExistence type="inferred from homology"/>
<dbReference type="InterPro" id="IPR011989">
    <property type="entry name" value="ARM-like"/>
</dbReference>
<protein>
    <submittedName>
        <fullName evidence="9">Putative sulfatase</fullName>
    </submittedName>
</protein>
<dbReference type="CDD" id="cd16027">
    <property type="entry name" value="SGSH"/>
    <property type="match status" value="1"/>
</dbReference>
<dbReference type="InterPro" id="IPR017850">
    <property type="entry name" value="Alkaline_phosphatase_core_sf"/>
</dbReference>
<dbReference type="Gene3D" id="3.40.720.10">
    <property type="entry name" value="Alkaline Phosphatase, subunit A"/>
    <property type="match status" value="1"/>
</dbReference>
<dbReference type="Proteomes" id="UP000295662">
    <property type="component" value="Unassembled WGS sequence"/>
</dbReference>
<evidence type="ECO:0000256" key="1">
    <source>
        <dbReference type="ARBA" id="ARBA00008779"/>
    </source>
</evidence>
<feature type="signal peptide" evidence="7">
    <location>
        <begin position="1"/>
        <end position="19"/>
    </location>
</feature>
<name>A0A4R7SP04_9BACT</name>
<dbReference type="PANTHER" id="PTHR42693">
    <property type="entry name" value="ARYLSULFATASE FAMILY MEMBER"/>
    <property type="match status" value="1"/>
</dbReference>
<evidence type="ECO:0000313" key="9">
    <source>
        <dbReference type="EMBL" id="TDU80930.1"/>
    </source>
</evidence>
<keyword evidence="4" id="KW-0378">Hydrolase</keyword>
<sequence length="632" mass="69554">MKHLLLAIVLTILCQPIFGADKPNILWLTSEDHGPEMGCYGDKVARTPNVDALAAKGMIFKKAWSVAPVCAPARTAIITGMYPSSTGGLHMRSMVSMPEGTQMYPKFLQKVGYYCSNNSKTDYNVRDSGQIWDESSGQAHWKKRAEGQPFFAVFNSTKSHESQIRTRPHSQITQPADIRIPAYHPDTPEVREDWAQYYDKVSAADADAGKHLKDLADAGLTEDTIIFYYGDHGSGMPRSKRWPSNSGLHVPMVVYFPAKWQHLAPKEYSAGGSSDRMVSFVDLAPTLLSIVGIQPPACMQGHAFAGPYQTEPQPYLYGERGRMDERMDLVRSITDGRYVYLRNYYPHVSQAQRVDFQFQTPTTRIWNQLFTEGKTTPPQSIFWTVPKEPEELYDLQSDRDEVKNLAHSPEHRPILEKLRAAQRAHLAKVRDVCFLPESEVHSRAEGSTPYDIAHDDTKYPFERILAAADLASGLDSTAVPQLTKLMTDADSAIRFWGTLGILMRGEDATRQTASALDKALSDDSVNVRIAAAQALGTFGDEAALNKALATLSTLATPEANGVLTSMAALAAIEALGPKAASLHPAIASMKADGPSPDGRYGSYVPRLIQNIAPDAKPAAGKAKRKGKKKTEE</sequence>
<keyword evidence="7" id="KW-0732">Signal</keyword>
<dbReference type="InterPro" id="IPR000357">
    <property type="entry name" value="HEAT"/>
</dbReference>
<dbReference type="SUPFAM" id="SSF53649">
    <property type="entry name" value="Alkaline phosphatase-like"/>
    <property type="match status" value="1"/>
</dbReference>
<evidence type="ECO:0000256" key="7">
    <source>
        <dbReference type="SAM" id="SignalP"/>
    </source>
</evidence>
<evidence type="ECO:0000256" key="2">
    <source>
        <dbReference type="ARBA" id="ARBA00022723"/>
    </source>
</evidence>
<dbReference type="Pfam" id="PF00884">
    <property type="entry name" value="Sulfatase"/>
    <property type="match status" value="1"/>
</dbReference>
<keyword evidence="5" id="KW-0106">Calcium</keyword>
<dbReference type="AlphaFoldDB" id="A0A4R7SP04"/>
<reference evidence="9 10" key="1">
    <citation type="submission" date="2019-03" db="EMBL/GenBank/DDBJ databases">
        <title>Genomic Encyclopedia of Archaeal and Bacterial Type Strains, Phase II (KMG-II): from individual species to whole genera.</title>
        <authorList>
            <person name="Goeker M."/>
        </authorList>
    </citation>
    <scope>NUCLEOTIDE SEQUENCE [LARGE SCALE GENOMIC DNA]</scope>
    <source>
        <strain evidence="9 10">ATCC 25309</strain>
    </source>
</reference>
<dbReference type="OrthoDB" id="9762324at2"/>
<dbReference type="PROSITE" id="PS00523">
    <property type="entry name" value="SULFATASE_1"/>
    <property type="match status" value="1"/>
</dbReference>
<evidence type="ECO:0000256" key="4">
    <source>
        <dbReference type="ARBA" id="ARBA00022801"/>
    </source>
</evidence>
<dbReference type="GO" id="GO:0046872">
    <property type="term" value="F:metal ion binding"/>
    <property type="evidence" value="ECO:0007669"/>
    <property type="project" value="UniProtKB-KW"/>
</dbReference>
<evidence type="ECO:0000259" key="8">
    <source>
        <dbReference type="Pfam" id="PF00884"/>
    </source>
</evidence>
<dbReference type="Gene3D" id="1.25.10.10">
    <property type="entry name" value="Leucine-rich Repeat Variant"/>
    <property type="match status" value="1"/>
</dbReference>
<accession>A0A4R7SP04</accession>
<dbReference type="GO" id="GO:0004065">
    <property type="term" value="F:arylsulfatase activity"/>
    <property type="evidence" value="ECO:0007669"/>
    <property type="project" value="TreeGrafter"/>
</dbReference>
<organism evidence="9 10">
    <name type="scientific">Prosthecobacter fusiformis</name>
    <dbReference type="NCBI Taxonomy" id="48464"/>
    <lineage>
        <taxon>Bacteria</taxon>
        <taxon>Pseudomonadati</taxon>
        <taxon>Verrucomicrobiota</taxon>
        <taxon>Verrucomicrobiia</taxon>
        <taxon>Verrucomicrobiales</taxon>
        <taxon>Verrucomicrobiaceae</taxon>
        <taxon>Prosthecobacter</taxon>
    </lineage>
</organism>
<comment type="caution">
    <text evidence="9">The sequence shown here is derived from an EMBL/GenBank/DDBJ whole genome shotgun (WGS) entry which is preliminary data.</text>
</comment>
<dbReference type="RefSeq" id="WP_133792920.1">
    <property type="nucleotide sequence ID" value="NZ_SOCA01000001.1"/>
</dbReference>
<keyword evidence="10" id="KW-1185">Reference proteome</keyword>
<dbReference type="InterPro" id="IPR050738">
    <property type="entry name" value="Sulfatase"/>
</dbReference>
<dbReference type="InterPro" id="IPR000917">
    <property type="entry name" value="Sulfatase_N"/>
</dbReference>
<dbReference type="Pfam" id="PF02985">
    <property type="entry name" value="HEAT"/>
    <property type="match status" value="1"/>
</dbReference>
<feature type="compositionally biased region" description="Basic residues" evidence="6">
    <location>
        <begin position="621"/>
        <end position="632"/>
    </location>
</feature>
<dbReference type="SUPFAM" id="SSF48371">
    <property type="entry name" value="ARM repeat"/>
    <property type="match status" value="1"/>
</dbReference>
<evidence type="ECO:0000313" key="10">
    <source>
        <dbReference type="Proteomes" id="UP000295662"/>
    </source>
</evidence>
<keyword evidence="3" id="KW-0677">Repeat</keyword>